<dbReference type="Pfam" id="PF12259">
    <property type="entry name" value="Baculo_F"/>
    <property type="match status" value="1"/>
</dbReference>
<proteinExistence type="predicted"/>
<evidence type="ECO:0000313" key="2">
    <source>
        <dbReference type="RefSeq" id="XP_026686019.1"/>
    </source>
</evidence>
<name>A0A3Q0JC51_DIACI</name>
<dbReference type="RefSeq" id="XP_026686019.1">
    <property type="nucleotide sequence ID" value="XM_026830218.1"/>
</dbReference>
<organism evidence="1 2">
    <name type="scientific">Diaphorina citri</name>
    <name type="common">Asian citrus psyllid</name>
    <dbReference type="NCBI Taxonomy" id="121845"/>
    <lineage>
        <taxon>Eukaryota</taxon>
        <taxon>Metazoa</taxon>
        <taxon>Ecdysozoa</taxon>
        <taxon>Arthropoda</taxon>
        <taxon>Hexapoda</taxon>
        <taxon>Insecta</taxon>
        <taxon>Pterygota</taxon>
        <taxon>Neoptera</taxon>
        <taxon>Paraneoptera</taxon>
        <taxon>Hemiptera</taxon>
        <taxon>Sternorrhyncha</taxon>
        <taxon>Psylloidea</taxon>
        <taxon>Psyllidae</taxon>
        <taxon>Diaphorininae</taxon>
        <taxon>Diaphorina</taxon>
    </lineage>
</organism>
<reference evidence="2" key="1">
    <citation type="submission" date="2025-08" db="UniProtKB">
        <authorList>
            <consortium name="RefSeq"/>
        </authorList>
    </citation>
    <scope>IDENTIFICATION</scope>
</reference>
<accession>A0A3Q0JC51</accession>
<protein>
    <submittedName>
        <fullName evidence="2">Uncharacterized protein LOC113471233</fullName>
    </submittedName>
</protein>
<dbReference type="KEGG" id="dci:113471233"/>
<dbReference type="PaxDb" id="121845-A0A3Q0JC51"/>
<gene>
    <name evidence="2" type="primary">LOC113471233</name>
</gene>
<sequence>MYLMYHPNHTKDIRIYEKILNTTEMAIAEKIQHLQLNRSKRGILNGLGTAIKFITGNLDHNDGEQFKSAINVLRNSEQDVEKQVQQQYSINNQLMLIFNNSIQNIQYIEKQLQAKLDQLEDASDPGLSEFRDIYNQLILLNNMILRTLEEIENSMTFCRLNTMHPSIITAQELISELQRIVKYYPKGFPYPVEMKSIPLYEKIITPMCVVSSNTLSLPIDYDIPYSLYYLFPMPTYINNQLFTIVPRFKYYLYYKNTIKPQKDRCTYVNGQYYCSNDLMIDDPTPCEREIILYNNSTSCHYSPLALSSSTEPIYNTDLYLFVLEEKTDVNIHCPNNNNSIIHELQGIFMIKSTPCDIIFNQQVLKPLPPTHSASLITTGVNLEPTKLKFSKWKIIPRGFFHAINKATYHPF</sequence>
<evidence type="ECO:0000313" key="1">
    <source>
        <dbReference type="Proteomes" id="UP000079169"/>
    </source>
</evidence>
<keyword evidence="1" id="KW-1185">Reference proteome</keyword>
<dbReference type="AlphaFoldDB" id="A0A3Q0JC51"/>
<dbReference type="GeneID" id="113471233"/>
<dbReference type="Proteomes" id="UP000079169">
    <property type="component" value="Unplaced"/>
</dbReference>
<dbReference type="InterPro" id="IPR022048">
    <property type="entry name" value="Envelope_fusion-like"/>
</dbReference>